<protein>
    <submittedName>
        <fullName evidence="1">Uncharacterized protein</fullName>
    </submittedName>
</protein>
<reference evidence="1 2" key="1">
    <citation type="submission" date="2021-06" db="EMBL/GenBank/DDBJ databases">
        <title>Caerostris darwini draft genome.</title>
        <authorList>
            <person name="Kono N."/>
            <person name="Arakawa K."/>
        </authorList>
    </citation>
    <scope>NUCLEOTIDE SEQUENCE [LARGE SCALE GENOMIC DNA]</scope>
</reference>
<evidence type="ECO:0000313" key="1">
    <source>
        <dbReference type="EMBL" id="GIY70618.1"/>
    </source>
</evidence>
<proteinExistence type="predicted"/>
<dbReference type="AlphaFoldDB" id="A0AAV4VKR4"/>
<comment type="caution">
    <text evidence="1">The sequence shown here is derived from an EMBL/GenBank/DDBJ whole genome shotgun (WGS) entry which is preliminary data.</text>
</comment>
<sequence>MRLLAASSNFLMDVDKMGVKVSVSRPGGLRLPSVSDFARWEQKKSDRELLLGSEKDLYIELVRDLRNTCLV</sequence>
<accession>A0AAV4VKR4</accession>
<dbReference type="Proteomes" id="UP001054837">
    <property type="component" value="Unassembled WGS sequence"/>
</dbReference>
<name>A0AAV4VKR4_9ARAC</name>
<dbReference type="EMBL" id="BPLQ01013206">
    <property type="protein sequence ID" value="GIY70618.1"/>
    <property type="molecule type" value="Genomic_DNA"/>
</dbReference>
<organism evidence="1 2">
    <name type="scientific">Caerostris darwini</name>
    <dbReference type="NCBI Taxonomy" id="1538125"/>
    <lineage>
        <taxon>Eukaryota</taxon>
        <taxon>Metazoa</taxon>
        <taxon>Ecdysozoa</taxon>
        <taxon>Arthropoda</taxon>
        <taxon>Chelicerata</taxon>
        <taxon>Arachnida</taxon>
        <taxon>Araneae</taxon>
        <taxon>Araneomorphae</taxon>
        <taxon>Entelegynae</taxon>
        <taxon>Araneoidea</taxon>
        <taxon>Araneidae</taxon>
        <taxon>Caerostris</taxon>
    </lineage>
</organism>
<keyword evidence="2" id="KW-1185">Reference proteome</keyword>
<evidence type="ECO:0000313" key="2">
    <source>
        <dbReference type="Proteomes" id="UP001054837"/>
    </source>
</evidence>
<gene>
    <name evidence="1" type="ORF">CDAR_409751</name>
</gene>